<evidence type="ECO:0000313" key="3">
    <source>
        <dbReference type="Proteomes" id="UP000014984"/>
    </source>
</evidence>
<dbReference type="RefSeq" id="WP_020834774.1">
    <property type="nucleotide sequence ID" value="NC_021846.1"/>
</dbReference>
<name>S5MIA7_9MOLU</name>
<reference evidence="2 3" key="1">
    <citation type="journal article" date="2013" name="Genome Biol. Evol.">
        <title>Comparison of metabolic capacities and inference of gene content evolution in mosquito-associated Spiroplasma diminutum and S. taiwanense.</title>
        <authorList>
            <person name="Lo W.S."/>
            <person name="Ku C."/>
            <person name="Chen L.L."/>
            <person name="Chang T.H."/>
            <person name="Kuo C.H."/>
        </authorList>
    </citation>
    <scope>NUCLEOTIDE SEQUENCE [LARGE SCALE GENOMIC DNA]</scope>
    <source>
        <strain evidence="2">CT-1</strain>
    </source>
</reference>
<gene>
    <name evidence="2" type="ORF">STAIW_v1c10520</name>
</gene>
<evidence type="ECO:0000313" key="2">
    <source>
        <dbReference type="EMBL" id="AGR41635.1"/>
    </source>
</evidence>
<dbReference type="AlphaFoldDB" id="S5MIA7"/>
<sequence length="247" mass="29011">MKEIKPINYENLIITKVNNVYQNFKMNVNKDFEIPELIKDFFVKNPQLQKKEDIENLGISLDKTFNDWQQNEKSIIITHLLSILQNSLIVLFSIQRNLETEKIDSKIITSTAGVDVIIGTSVQALGMKSNELLKKFDELQLLNDPQKIFNSTNNFLIKISQMSAELAFTKLMENLIEFNQSYQQSYQKFATSIEDEFTPKRMKLLMEYINAYYLFNFLLELILIYPLQEEMMTKEAFDNILPNIIMY</sequence>
<dbReference type="EMBL" id="CP005074">
    <property type="protein sequence ID" value="AGR41635.1"/>
    <property type="molecule type" value="Genomic_DNA"/>
</dbReference>
<dbReference type="PATRIC" id="fig|1276220.3.peg.1069"/>
<dbReference type="STRING" id="1276220.STAIW_v1c10520"/>
<keyword evidence="1" id="KW-1133">Transmembrane helix</keyword>
<dbReference type="HOGENOM" id="CLU_1106569_0_0_14"/>
<protein>
    <submittedName>
        <fullName evidence="2">Uncharacterized protein</fullName>
    </submittedName>
</protein>
<dbReference type="Proteomes" id="UP000014984">
    <property type="component" value="Chromosome"/>
</dbReference>
<dbReference type="KEGG" id="stai:STAIW_v1c10520"/>
<proteinExistence type="predicted"/>
<organism evidence="2 3">
    <name type="scientific">Spiroplasma taiwanense CT-1</name>
    <dbReference type="NCBI Taxonomy" id="1276220"/>
    <lineage>
        <taxon>Bacteria</taxon>
        <taxon>Bacillati</taxon>
        <taxon>Mycoplasmatota</taxon>
        <taxon>Mollicutes</taxon>
        <taxon>Entomoplasmatales</taxon>
        <taxon>Spiroplasmataceae</taxon>
        <taxon>Spiroplasma</taxon>
    </lineage>
</organism>
<keyword evidence="3" id="KW-1185">Reference proteome</keyword>
<accession>S5MIA7</accession>
<keyword evidence="1" id="KW-0812">Transmembrane</keyword>
<keyword evidence="1" id="KW-0472">Membrane</keyword>
<dbReference type="OrthoDB" id="388816at2"/>
<evidence type="ECO:0000256" key="1">
    <source>
        <dbReference type="SAM" id="Phobius"/>
    </source>
</evidence>
<feature type="transmembrane region" description="Helical" evidence="1">
    <location>
        <begin position="209"/>
        <end position="227"/>
    </location>
</feature>